<dbReference type="RefSeq" id="WP_011521593.1">
    <property type="nucleotide sequence ID" value="NC_008009.1"/>
</dbReference>
<dbReference type="HOGENOM" id="CLU_982743_0_0_0"/>
<dbReference type="EnsemblBacteria" id="ABF39791">
    <property type="protein sequence ID" value="ABF39791"/>
    <property type="gene ID" value="Acid345_0786"/>
</dbReference>
<reference evidence="1 2" key="1">
    <citation type="journal article" date="2009" name="Appl. Environ. Microbiol.">
        <title>Three genomes from the phylum Acidobacteria provide insight into the lifestyles of these microorganisms in soils.</title>
        <authorList>
            <person name="Ward N.L."/>
            <person name="Challacombe J.F."/>
            <person name="Janssen P.H."/>
            <person name="Henrissat B."/>
            <person name="Coutinho P.M."/>
            <person name="Wu M."/>
            <person name="Xie G."/>
            <person name="Haft D.H."/>
            <person name="Sait M."/>
            <person name="Badger J."/>
            <person name="Barabote R.D."/>
            <person name="Bradley B."/>
            <person name="Brettin T.S."/>
            <person name="Brinkac L.M."/>
            <person name="Bruce D."/>
            <person name="Creasy T."/>
            <person name="Daugherty S.C."/>
            <person name="Davidsen T.M."/>
            <person name="DeBoy R.T."/>
            <person name="Detter J.C."/>
            <person name="Dodson R.J."/>
            <person name="Durkin A.S."/>
            <person name="Ganapathy A."/>
            <person name="Gwinn-Giglio M."/>
            <person name="Han C.S."/>
            <person name="Khouri H."/>
            <person name="Kiss H."/>
            <person name="Kothari S.P."/>
            <person name="Madupu R."/>
            <person name="Nelson K.E."/>
            <person name="Nelson W.C."/>
            <person name="Paulsen I."/>
            <person name="Penn K."/>
            <person name="Ren Q."/>
            <person name="Rosovitz M.J."/>
            <person name="Selengut J.D."/>
            <person name="Shrivastava S."/>
            <person name="Sullivan S.A."/>
            <person name="Tapia R."/>
            <person name="Thompson L.S."/>
            <person name="Watkins K.L."/>
            <person name="Yang Q."/>
            <person name="Yu C."/>
            <person name="Zafar N."/>
            <person name="Zhou L."/>
            <person name="Kuske C.R."/>
        </authorList>
    </citation>
    <scope>NUCLEOTIDE SEQUENCE [LARGE SCALE GENOMIC DNA]</scope>
    <source>
        <strain evidence="1 2">Ellin345</strain>
    </source>
</reference>
<accession>Q1ITK9</accession>
<name>Q1ITK9_KORVE</name>
<evidence type="ECO:0000313" key="2">
    <source>
        <dbReference type="Proteomes" id="UP000002432"/>
    </source>
</evidence>
<dbReference type="KEGG" id="aba:Acid345_0786"/>
<gene>
    <name evidence="1" type="ordered locus">Acid345_0786</name>
</gene>
<dbReference type="InterPro" id="IPR019714">
    <property type="entry name" value="2-haloacid_dehalogenase_DehI"/>
</dbReference>
<dbReference type="EMBL" id="CP000360">
    <property type="protein sequence ID" value="ABF39791.1"/>
    <property type="molecule type" value="Genomic_DNA"/>
</dbReference>
<proteinExistence type="predicted"/>
<evidence type="ECO:0000313" key="1">
    <source>
        <dbReference type="EMBL" id="ABF39791.1"/>
    </source>
</evidence>
<sequence length="283" mass="32218">MSLQRALEVNELAPDLRPIYDEVRSAFDMPYVPTIFKAAAGNSTYIREMWDDLYEVACSKEFHASAETLNQFINAQVIGTRWRFSNQERLLTAQKFSPADVRVMAGVASTFQRALPRMALFTRLMQRGYSGGQRGRVSARHGSSPFARMITLHIPSESEASLRTWLIYSEIKRNTASKQVPSMFRAISPFPGYLASVWVDTKRLFADREFLQARDELSRRTLTLLHGLPVSDHRALMDDLHPEQWREIEQLVDGFARLVPQFAIAAAVWRRSFASAQSQLMAG</sequence>
<dbReference type="OrthoDB" id="9808310at2"/>
<dbReference type="Pfam" id="PF10778">
    <property type="entry name" value="DehI"/>
    <property type="match status" value="1"/>
</dbReference>
<dbReference type="Proteomes" id="UP000002432">
    <property type="component" value="Chromosome"/>
</dbReference>
<dbReference type="GO" id="GO:0019120">
    <property type="term" value="F:hydrolase activity, acting on acid halide bonds, in C-halide compounds"/>
    <property type="evidence" value="ECO:0007669"/>
    <property type="project" value="InterPro"/>
</dbReference>
<organism evidence="1 2">
    <name type="scientific">Koribacter versatilis (strain Ellin345)</name>
    <dbReference type="NCBI Taxonomy" id="204669"/>
    <lineage>
        <taxon>Bacteria</taxon>
        <taxon>Pseudomonadati</taxon>
        <taxon>Acidobacteriota</taxon>
        <taxon>Terriglobia</taxon>
        <taxon>Terriglobales</taxon>
        <taxon>Candidatus Korobacteraceae</taxon>
        <taxon>Candidatus Korobacter</taxon>
    </lineage>
</organism>
<keyword evidence="2" id="KW-1185">Reference proteome</keyword>
<dbReference type="AlphaFoldDB" id="Q1ITK9"/>
<protein>
    <submittedName>
        <fullName evidence="1">Uncharacterized protein</fullName>
    </submittedName>
</protein>